<organism evidence="2 3">
    <name type="scientific">Actinocrinis puniceicyclus</name>
    <dbReference type="NCBI Taxonomy" id="977794"/>
    <lineage>
        <taxon>Bacteria</taxon>
        <taxon>Bacillati</taxon>
        <taxon>Actinomycetota</taxon>
        <taxon>Actinomycetes</taxon>
        <taxon>Catenulisporales</taxon>
        <taxon>Actinospicaceae</taxon>
        <taxon>Actinocrinis</taxon>
    </lineage>
</organism>
<dbReference type="GO" id="GO:0004519">
    <property type="term" value="F:endonuclease activity"/>
    <property type="evidence" value="ECO:0007669"/>
    <property type="project" value="UniProtKB-KW"/>
</dbReference>
<dbReference type="InterPro" id="IPR003615">
    <property type="entry name" value="HNH_nuc"/>
</dbReference>
<dbReference type="EMBL" id="JAGSXH010000011">
    <property type="protein sequence ID" value="MBS2962451.1"/>
    <property type="molecule type" value="Genomic_DNA"/>
</dbReference>
<accession>A0A8J8BBU6</accession>
<dbReference type="Pfam" id="PF13391">
    <property type="entry name" value="HNH_2"/>
    <property type="match status" value="1"/>
</dbReference>
<reference evidence="2" key="1">
    <citation type="submission" date="2021-04" db="EMBL/GenBank/DDBJ databases">
        <title>Genome based classification of Actinospica acidithermotolerans sp. nov., an actinobacterium isolated from an Indonesian hot spring.</title>
        <authorList>
            <person name="Kusuma A.B."/>
            <person name="Putra K.E."/>
            <person name="Nafisah S."/>
            <person name="Loh J."/>
            <person name="Nouioui I."/>
            <person name="Goodfellow M."/>
        </authorList>
    </citation>
    <scope>NUCLEOTIDE SEQUENCE</scope>
    <source>
        <strain evidence="2">DSM 45618</strain>
    </source>
</reference>
<keyword evidence="3" id="KW-1185">Reference proteome</keyword>
<evidence type="ECO:0000313" key="2">
    <source>
        <dbReference type="EMBL" id="MBS2962451.1"/>
    </source>
</evidence>
<dbReference type="RefSeq" id="WP_211465129.1">
    <property type="nucleotide sequence ID" value="NZ_JAGSXH010000011.1"/>
</dbReference>
<comment type="caution">
    <text evidence="2">The sequence shown here is derived from an EMBL/GenBank/DDBJ whole genome shotgun (WGS) entry which is preliminary data.</text>
</comment>
<keyword evidence="2" id="KW-0255">Endonuclease</keyword>
<protein>
    <submittedName>
        <fullName evidence="2">HNH endonuclease</fullName>
    </submittedName>
</protein>
<dbReference type="AlphaFoldDB" id="A0A8J8BBU6"/>
<name>A0A8J8BBU6_9ACTN</name>
<gene>
    <name evidence="2" type="ORF">KGA66_05300</name>
</gene>
<evidence type="ECO:0000259" key="1">
    <source>
        <dbReference type="Pfam" id="PF13391"/>
    </source>
</evidence>
<keyword evidence="2" id="KW-0378">Hydrolase</keyword>
<dbReference type="Proteomes" id="UP000677913">
    <property type="component" value="Unassembled WGS sequence"/>
</dbReference>
<feature type="domain" description="HNH nuclease" evidence="1">
    <location>
        <begin position="196"/>
        <end position="243"/>
    </location>
</feature>
<sequence length="305" mass="34727">MPTMRSAEYDARFRAAAFAWLSTRSDDGAPMVTREELLSFCFEGERIPLIDHNRGIRRPKVLRGAVSLLTTYRPSPQAAPYEDAFGEDGLLRYKYRSTDPQQADNRAVRGSMEDRLPMIWFYGIAQSQYLAIFPVYAVAEEATGHQFVVSTDVPVESIAQAPPSVLEREYRAVQTYRRVHQPVFRARVMHAYERRCAMCRLAHPSLLDAAHIRRDKHPMGIPAVSNGMALCKIHHAAYDQDILGVRPDLKVEVRLDILHEVDGPMLRHGLQEMAGVRLEVPRSRVQRPDPSAIEERYTQFTAANR</sequence>
<evidence type="ECO:0000313" key="3">
    <source>
        <dbReference type="Proteomes" id="UP000677913"/>
    </source>
</evidence>
<proteinExistence type="predicted"/>
<keyword evidence="2" id="KW-0540">Nuclease</keyword>